<organism evidence="1 2">
    <name type="scientific">Cardiobacterium valvarum</name>
    <dbReference type="NCBI Taxonomy" id="194702"/>
    <lineage>
        <taxon>Bacteria</taxon>
        <taxon>Pseudomonadati</taxon>
        <taxon>Pseudomonadota</taxon>
        <taxon>Gammaproteobacteria</taxon>
        <taxon>Cardiobacteriales</taxon>
        <taxon>Cardiobacteriaceae</taxon>
        <taxon>Cardiobacterium</taxon>
    </lineage>
</organism>
<dbReference type="AlphaFoldDB" id="A0A381E1C6"/>
<dbReference type="RefSeq" id="WP_115610840.1">
    <property type="nucleotide sequence ID" value="NZ_JBHLZC010000001.1"/>
</dbReference>
<dbReference type="OrthoDB" id="4929513at2"/>
<sequence>MSDILALLQPHLPADVLAQVRATARPSIPYRLSVAADLPLTASRVGGIGYWPQAQPYPVNPEGLPLALLAQVNLEELPAGAAQALGLPAYGILVFYIDAYDDVLGQDFDDLRGNSRYRCVYFADTAAPSLARATQQALFDQVQGEGWYHPAAGEYAMHFAPPAPHYLLTETADFAALYSMEYGQWLNCYDNDVINAAFAQQGTNHLGGHAFFTQTDPRFYDSDLAASALLFQLDSYVGEGVDVCWGDIGVGAFFIDPADLAARRFERAWYNWDCG</sequence>
<dbReference type="Pfam" id="PF09234">
    <property type="entry name" value="DUF1963"/>
    <property type="match status" value="1"/>
</dbReference>
<dbReference type="EMBL" id="UFUW01000001">
    <property type="protein sequence ID" value="SUX19673.1"/>
    <property type="molecule type" value="Genomic_DNA"/>
</dbReference>
<dbReference type="Proteomes" id="UP000254572">
    <property type="component" value="Unassembled WGS sequence"/>
</dbReference>
<accession>A0A381E1C6</accession>
<proteinExistence type="predicted"/>
<gene>
    <name evidence="1" type="primary">ywqG</name>
    <name evidence="1" type="ORF">NCTC13294_00571</name>
</gene>
<evidence type="ECO:0000313" key="2">
    <source>
        <dbReference type="Proteomes" id="UP000254572"/>
    </source>
</evidence>
<dbReference type="SUPFAM" id="SSF103032">
    <property type="entry name" value="Hypothetical protein YwqG"/>
    <property type="match status" value="1"/>
</dbReference>
<reference evidence="1 2" key="1">
    <citation type="submission" date="2018-06" db="EMBL/GenBank/DDBJ databases">
        <authorList>
            <consortium name="Pathogen Informatics"/>
            <person name="Doyle S."/>
        </authorList>
    </citation>
    <scope>NUCLEOTIDE SEQUENCE [LARGE SCALE GENOMIC DNA]</scope>
    <source>
        <strain evidence="1 2">NCTC13294</strain>
    </source>
</reference>
<name>A0A381E1C6_9GAMM</name>
<dbReference type="InterPro" id="IPR015315">
    <property type="entry name" value="DUF1963"/>
</dbReference>
<dbReference type="Gene3D" id="2.30.320.10">
    <property type="entry name" value="YwqG-like"/>
    <property type="match status" value="1"/>
</dbReference>
<dbReference type="InterPro" id="IPR035948">
    <property type="entry name" value="YwqG-like_sf"/>
</dbReference>
<dbReference type="PANTHER" id="PTHR36436">
    <property type="entry name" value="SLL5081 PROTEIN"/>
    <property type="match status" value="1"/>
</dbReference>
<evidence type="ECO:0000313" key="1">
    <source>
        <dbReference type="EMBL" id="SUX19673.1"/>
    </source>
</evidence>
<protein>
    <submittedName>
        <fullName evidence="1">Domain of uncharacterized function (DUF1963)</fullName>
    </submittedName>
</protein>
<keyword evidence="2" id="KW-1185">Reference proteome</keyword>
<dbReference type="PANTHER" id="PTHR36436:SF6">
    <property type="entry name" value="SLL5081 PROTEIN"/>
    <property type="match status" value="1"/>
</dbReference>